<dbReference type="InterPro" id="IPR018502">
    <property type="entry name" value="Annexin_repeat"/>
</dbReference>
<dbReference type="GO" id="GO:0012506">
    <property type="term" value="C:vesicle membrane"/>
    <property type="evidence" value="ECO:0007669"/>
    <property type="project" value="TreeGrafter"/>
</dbReference>
<dbReference type="GO" id="GO:0001786">
    <property type="term" value="F:phosphatidylserine binding"/>
    <property type="evidence" value="ECO:0007669"/>
    <property type="project" value="TreeGrafter"/>
</dbReference>
<dbReference type="SUPFAM" id="SSF47874">
    <property type="entry name" value="Annexin"/>
    <property type="match status" value="1"/>
</dbReference>
<dbReference type="GO" id="GO:0005886">
    <property type="term" value="C:plasma membrane"/>
    <property type="evidence" value="ECO:0007669"/>
    <property type="project" value="TreeGrafter"/>
</dbReference>
<dbReference type="InterPro" id="IPR037104">
    <property type="entry name" value="Annexin_sf"/>
</dbReference>
<keyword evidence="1" id="KW-0677">Repeat</keyword>
<name>A0AAN6XGQ6_9PEZI</name>
<organism evidence="4 5">
    <name type="scientific">Triangularia verruculosa</name>
    <dbReference type="NCBI Taxonomy" id="2587418"/>
    <lineage>
        <taxon>Eukaryota</taxon>
        <taxon>Fungi</taxon>
        <taxon>Dikarya</taxon>
        <taxon>Ascomycota</taxon>
        <taxon>Pezizomycotina</taxon>
        <taxon>Sordariomycetes</taxon>
        <taxon>Sordariomycetidae</taxon>
        <taxon>Sordariales</taxon>
        <taxon>Podosporaceae</taxon>
        <taxon>Triangularia</taxon>
    </lineage>
</organism>
<keyword evidence="5" id="KW-1185">Reference proteome</keyword>
<gene>
    <name evidence="4" type="ORF">QBC40DRAFT_174072</name>
</gene>
<reference evidence="4" key="1">
    <citation type="journal article" date="2023" name="Mol. Phylogenet. Evol.">
        <title>Genome-scale phylogeny and comparative genomics of the fungal order Sordariales.</title>
        <authorList>
            <person name="Hensen N."/>
            <person name="Bonometti L."/>
            <person name="Westerberg I."/>
            <person name="Brannstrom I.O."/>
            <person name="Guillou S."/>
            <person name="Cros-Aarteil S."/>
            <person name="Calhoun S."/>
            <person name="Haridas S."/>
            <person name="Kuo A."/>
            <person name="Mondo S."/>
            <person name="Pangilinan J."/>
            <person name="Riley R."/>
            <person name="LaButti K."/>
            <person name="Andreopoulos B."/>
            <person name="Lipzen A."/>
            <person name="Chen C."/>
            <person name="Yan M."/>
            <person name="Daum C."/>
            <person name="Ng V."/>
            <person name="Clum A."/>
            <person name="Steindorff A."/>
            <person name="Ohm R.A."/>
            <person name="Martin F."/>
            <person name="Silar P."/>
            <person name="Natvig D.O."/>
            <person name="Lalanne C."/>
            <person name="Gautier V."/>
            <person name="Ament-Velasquez S.L."/>
            <person name="Kruys A."/>
            <person name="Hutchinson M.I."/>
            <person name="Powell A.J."/>
            <person name="Barry K."/>
            <person name="Miller A.N."/>
            <person name="Grigoriev I.V."/>
            <person name="Debuchy R."/>
            <person name="Gladieux P."/>
            <person name="Hiltunen Thoren M."/>
            <person name="Johannesson H."/>
        </authorList>
    </citation>
    <scope>NUCLEOTIDE SEQUENCE</scope>
    <source>
        <strain evidence="4">CBS 315.58</strain>
    </source>
</reference>
<evidence type="ECO:0000256" key="2">
    <source>
        <dbReference type="ARBA" id="ARBA00023216"/>
    </source>
</evidence>
<dbReference type="AlphaFoldDB" id="A0AAN6XGQ6"/>
<dbReference type="EMBL" id="MU863920">
    <property type="protein sequence ID" value="KAK4200418.1"/>
    <property type="molecule type" value="Genomic_DNA"/>
</dbReference>
<sequence>MPTVTPESEDHESKPILTQPSIITSTVPTAIQGPIQIPQGGQSSITAASSTSSKVVYPKPPKVSEDAMFFRCPCCFQTLPVTSTQHSRWRKHLSGDIQPYTCILEDRPKPLQLYATRKEWTQHMREEHEVTKYWLCSACLDPTRFDVESHFHAHLRTQHGDVVLEDQIPIFVSMSTYTSSPSFTCCPLCPPQQDGEEVDTDVLLDHAAEHVHSFSLQSLPWPIPEEGEREYLGLGPDDLLDHVDFFDVASGPDSADGSRSSISRDSRNTDKTSEPLDLAFRDENPDVPWEPYRGDGPPPQLPIKKKVPFQSYNPADDAARIAAVLKPDRVPPDTRPLIDILPNRTNHEIMQIRSEYQRLVKTGLEMKGVNVAKHIRTCLRGVDLNFMLVCYATALGQWESEASWITYWYQRDKTQKQFLVDAFFGRTNDEIRLIEYEFRDSEYDNSLQACLHFELGEGIFKEAVMMVLEKKGMEEADFDTDLVYKDAKELRASVRVEKGGEDQIVRTIIQRSDRHLREILKVYGQLFQGEDFAREAVRRCMNIDRDGSRHELLISRLVRYHWDKSHMQEVKKAYHKKYGLKLQDAVQEATSAEFGEFCVALCGSD</sequence>
<evidence type="ECO:0000256" key="1">
    <source>
        <dbReference type="ARBA" id="ARBA00022737"/>
    </source>
</evidence>
<feature type="region of interest" description="Disordered" evidence="3">
    <location>
        <begin position="250"/>
        <end position="290"/>
    </location>
</feature>
<dbReference type="Pfam" id="PF00191">
    <property type="entry name" value="Annexin"/>
    <property type="match status" value="1"/>
</dbReference>
<dbReference type="Gene3D" id="1.10.220.10">
    <property type="entry name" value="Annexin"/>
    <property type="match status" value="2"/>
</dbReference>
<dbReference type="GO" id="GO:0005737">
    <property type="term" value="C:cytoplasm"/>
    <property type="evidence" value="ECO:0007669"/>
    <property type="project" value="TreeGrafter"/>
</dbReference>
<evidence type="ECO:0000313" key="4">
    <source>
        <dbReference type="EMBL" id="KAK4200418.1"/>
    </source>
</evidence>
<feature type="compositionally biased region" description="Basic and acidic residues" evidence="3">
    <location>
        <begin position="262"/>
        <end position="284"/>
    </location>
</feature>
<dbReference type="PANTHER" id="PTHR10502">
    <property type="entry name" value="ANNEXIN"/>
    <property type="match status" value="1"/>
</dbReference>
<proteinExistence type="predicted"/>
<protein>
    <recommendedName>
        <fullName evidence="6">Annexin</fullName>
    </recommendedName>
</protein>
<keyword evidence="2" id="KW-0041">Annexin</keyword>
<dbReference type="GO" id="GO:0005634">
    <property type="term" value="C:nucleus"/>
    <property type="evidence" value="ECO:0007669"/>
    <property type="project" value="TreeGrafter"/>
</dbReference>
<feature type="region of interest" description="Disordered" evidence="3">
    <location>
        <begin position="1"/>
        <end position="20"/>
    </location>
</feature>
<dbReference type="Proteomes" id="UP001303160">
    <property type="component" value="Unassembled WGS sequence"/>
</dbReference>
<evidence type="ECO:0000256" key="3">
    <source>
        <dbReference type="SAM" id="MobiDB-lite"/>
    </source>
</evidence>
<evidence type="ECO:0000313" key="5">
    <source>
        <dbReference type="Proteomes" id="UP001303160"/>
    </source>
</evidence>
<reference evidence="4" key="2">
    <citation type="submission" date="2023-05" db="EMBL/GenBank/DDBJ databases">
        <authorList>
            <consortium name="Lawrence Berkeley National Laboratory"/>
            <person name="Steindorff A."/>
            <person name="Hensen N."/>
            <person name="Bonometti L."/>
            <person name="Westerberg I."/>
            <person name="Brannstrom I.O."/>
            <person name="Guillou S."/>
            <person name="Cros-Aarteil S."/>
            <person name="Calhoun S."/>
            <person name="Haridas S."/>
            <person name="Kuo A."/>
            <person name="Mondo S."/>
            <person name="Pangilinan J."/>
            <person name="Riley R."/>
            <person name="Labutti K."/>
            <person name="Andreopoulos B."/>
            <person name="Lipzen A."/>
            <person name="Chen C."/>
            <person name="Yanf M."/>
            <person name="Daum C."/>
            <person name="Ng V."/>
            <person name="Clum A."/>
            <person name="Ohm R."/>
            <person name="Martin F."/>
            <person name="Silar P."/>
            <person name="Natvig D."/>
            <person name="Lalanne C."/>
            <person name="Gautier V."/>
            <person name="Ament-Velasquez S.L."/>
            <person name="Kruys A."/>
            <person name="Hutchinson M.I."/>
            <person name="Powell A.J."/>
            <person name="Barry K."/>
            <person name="Miller A.N."/>
            <person name="Grigoriev I.V."/>
            <person name="Debuchy R."/>
            <person name="Gladieux P."/>
            <person name="Thoren M.H."/>
            <person name="Johannesson H."/>
        </authorList>
    </citation>
    <scope>NUCLEOTIDE SEQUENCE</scope>
    <source>
        <strain evidence="4">CBS 315.58</strain>
    </source>
</reference>
<dbReference type="GO" id="GO:0005509">
    <property type="term" value="F:calcium ion binding"/>
    <property type="evidence" value="ECO:0007669"/>
    <property type="project" value="InterPro"/>
</dbReference>
<dbReference type="PANTHER" id="PTHR10502:SF107">
    <property type="entry name" value="ANNEXIN ANXC4 (AFU_ORTHOLOGUE AFUA_3G07020)"/>
    <property type="match status" value="1"/>
</dbReference>
<dbReference type="GO" id="GO:0005544">
    <property type="term" value="F:calcium-dependent phospholipid binding"/>
    <property type="evidence" value="ECO:0007669"/>
    <property type="project" value="InterPro"/>
</dbReference>
<accession>A0AAN6XGQ6</accession>
<evidence type="ECO:0008006" key="6">
    <source>
        <dbReference type="Google" id="ProtNLM"/>
    </source>
</evidence>
<dbReference type="PROSITE" id="PS51897">
    <property type="entry name" value="ANNEXIN_2"/>
    <property type="match status" value="1"/>
</dbReference>
<comment type="caution">
    <text evidence="4">The sequence shown here is derived from an EMBL/GenBank/DDBJ whole genome shotgun (WGS) entry which is preliminary data.</text>
</comment>